<gene>
    <name evidence="1" type="ORF">ACI2L5_42515</name>
</gene>
<accession>A0ABW8M038</accession>
<protein>
    <submittedName>
        <fullName evidence="1">Uncharacterized protein</fullName>
    </submittedName>
</protein>
<dbReference type="RefSeq" id="WP_404748435.1">
    <property type="nucleotide sequence ID" value="NZ_JBJDQH010000018.1"/>
</dbReference>
<evidence type="ECO:0000313" key="2">
    <source>
        <dbReference type="Proteomes" id="UP001620295"/>
    </source>
</evidence>
<dbReference type="EMBL" id="JBJDQH010000018">
    <property type="protein sequence ID" value="MFK4271535.1"/>
    <property type="molecule type" value="Genomic_DNA"/>
</dbReference>
<sequence>MAAQQHPQPLAAGDHPAYPGRWMAEVVGEPAQAPQWVNGMPNLLGRF</sequence>
<dbReference type="Proteomes" id="UP001620295">
    <property type="component" value="Unassembled WGS sequence"/>
</dbReference>
<organism evidence="1 2">
    <name type="scientific">Streptomyces milbemycinicus</name>
    <dbReference type="NCBI Taxonomy" id="476552"/>
    <lineage>
        <taxon>Bacteria</taxon>
        <taxon>Bacillati</taxon>
        <taxon>Actinomycetota</taxon>
        <taxon>Actinomycetes</taxon>
        <taxon>Kitasatosporales</taxon>
        <taxon>Streptomycetaceae</taxon>
        <taxon>Streptomyces</taxon>
    </lineage>
</organism>
<reference evidence="1 2" key="1">
    <citation type="submission" date="2024-11" db="EMBL/GenBank/DDBJ databases">
        <title>The Natural Products Discovery Center: Release of the First 8490 Sequenced Strains for Exploring Actinobacteria Biosynthetic Diversity.</title>
        <authorList>
            <person name="Kalkreuter E."/>
            <person name="Kautsar S.A."/>
            <person name="Yang D."/>
            <person name="Bader C.D."/>
            <person name="Teijaro C.N."/>
            <person name="Fluegel L."/>
            <person name="Davis C.M."/>
            <person name="Simpson J.R."/>
            <person name="Lauterbach L."/>
            <person name="Steele A.D."/>
            <person name="Gui C."/>
            <person name="Meng S."/>
            <person name="Li G."/>
            <person name="Viehrig K."/>
            <person name="Ye F."/>
            <person name="Su P."/>
            <person name="Kiefer A.F."/>
            <person name="Nichols A."/>
            <person name="Cepeda A.J."/>
            <person name="Yan W."/>
            <person name="Fan B."/>
            <person name="Jiang Y."/>
            <person name="Adhikari A."/>
            <person name="Zheng C.-J."/>
            <person name="Schuster L."/>
            <person name="Cowan T.M."/>
            <person name="Smanski M.J."/>
            <person name="Chevrette M.G."/>
            <person name="De Carvalho L.P.S."/>
            <person name="Shen B."/>
        </authorList>
    </citation>
    <scope>NUCLEOTIDE SEQUENCE [LARGE SCALE GENOMIC DNA]</scope>
    <source>
        <strain evidence="1 2">NPDC020863</strain>
    </source>
</reference>
<evidence type="ECO:0000313" key="1">
    <source>
        <dbReference type="EMBL" id="MFK4271535.1"/>
    </source>
</evidence>
<name>A0ABW8M038_9ACTN</name>
<proteinExistence type="predicted"/>
<keyword evidence="2" id="KW-1185">Reference proteome</keyword>
<comment type="caution">
    <text evidence="1">The sequence shown here is derived from an EMBL/GenBank/DDBJ whole genome shotgun (WGS) entry which is preliminary data.</text>
</comment>